<sequence length="56" mass="5990">MNRDSLLSAAVTKKNARSARVSSWDHSGKNEDAFIVRPGESIVLADIEGPGALTHL</sequence>
<accession>A0A427XD06</accession>
<evidence type="ECO:0000313" key="1">
    <source>
        <dbReference type="EMBL" id="RSH76791.1"/>
    </source>
</evidence>
<evidence type="ECO:0000313" key="2">
    <source>
        <dbReference type="Proteomes" id="UP000279236"/>
    </source>
</evidence>
<dbReference type="GeneID" id="39589912"/>
<dbReference type="RefSeq" id="XP_028471938.1">
    <property type="nucleotide sequence ID" value="XM_028620896.1"/>
</dbReference>
<dbReference type="Proteomes" id="UP000279236">
    <property type="component" value="Unassembled WGS sequence"/>
</dbReference>
<keyword evidence="2" id="KW-1185">Reference proteome</keyword>
<proteinExistence type="predicted"/>
<protein>
    <submittedName>
        <fullName evidence="1">Uncharacterized protein</fullName>
    </submittedName>
</protein>
<name>A0A427XD06_9TREE</name>
<gene>
    <name evidence="1" type="ORF">EHS24_005369</name>
</gene>
<reference evidence="1 2" key="1">
    <citation type="submission" date="2018-11" db="EMBL/GenBank/DDBJ databases">
        <title>Genome sequence of Apiotrichum porosum DSM 27194.</title>
        <authorList>
            <person name="Aliyu H."/>
            <person name="Gorte O."/>
            <person name="Ochsenreither K."/>
        </authorList>
    </citation>
    <scope>NUCLEOTIDE SEQUENCE [LARGE SCALE GENOMIC DNA]</scope>
    <source>
        <strain evidence="1 2">DSM 27194</strain>
    </source>
</reference>
<dbReference type="Gene3D" id="2.60.120.1390">
    <property type="match status" value="1"/>
</dbReference>
<dbReference type="AlphaFoldDB" id="A0A427XD06"/>
<dbReference type="EMBL" id="RSCE01000021">
    <property type="protein sequence ID" value="RSH76791.1"/>
    <property type="molecule type" value="Genomic_DNA"/>
</dbReference>
<organism evidence="1 2">
    <name type="scientific">Apiotrichum porosum</name>
    <dbReference type="NCBI Taxonomy" id="105984"/>
    <lineage>
        <taxon>Eukaryota</taxon>
        <taxon>Fungi</taxon>
        <taxon>Dikarya</taxon>
        <taxon>Basidiomycota</taxon>
        <taxon>Agaricomycotina</taxon>
        <taxon>Tremellomycetes</taxon>
        <taxon>Trichosporonales</taxon>
        <taxon>Trichosporonaceae</taxon>
        <taxon>Apiotrichum</taxon>
    </lineage>
</organism>
<dbReference type="OrthoDB" id="10413753at2759"/>
<comment type="caution">
    <text evidence="1">The sequence shown here is derived from an EMBL/GenBank/DDBJ whole genome shotgun (WGS) entry which is preliminary data.</text>
</comment>